<feature type="domain" description="DSBA-like thioredoxin" evidence="1">
    <location>
        <begin position="17"/>
        <end position="215"/>
    </location>
</feature>
<evidence type="ECO:0000259" key="1">
    <source>
        <dbReference type="Pfam" id="PF01323"/>
    </source>
</evidence>
<dbReference type="Proteomes" id="UP000037747">
    <property type="component" value="Unassembled WGS sequence"/>
</dbReference>
<reference evidence="2 3" key="1">
    <citation type="submission" date="2015-08" db="EMBL/GenBank/DDBJ databases">
        <title>Genomes of Isolates from Cabo Rojo, PR.</title>
        <authorList>
            <person name="Sanchez-Nieves R.L."/>
            <person name="Montalvo-Rodriguez R."/>
        </authorList>
    </citation>
    <scope>NUCLEOTIDE SEQUENCE [LARGE SCALE GENOMIC DNA]</scope>
    <source>
        <strain evidence="2 3">5</strain>
    </source>
</reference>
<dbReference type="Gene3D" id="3.40.30.10">
    <property type="entry name" value="Glutaredoxin"/>
    <property type="match status" value="1"/>
</dbReference>
<dbReference type="InterPro" id="IPR001853">
    <property type="entry name" value="DSBA-like_thioredoxin_dom"/>
</dbReference>
<dbReference type="RefSeq" id="WP_053770192.1">
    <property type="nucleotide sequence ID" value="NZ_LIST01000001.1"/>
</dbReference>
<comment type="caution">
    <text evidence="2">The sequence shown here is derived from an EMBL/GenBank/DDBJ whole genome shotgun (WGS) entry which is preliminary data.</text>
</comment>
<accession>A0A0N0BRZ2</accession>
<dbReference type="OrthoDB" id="359198at2157"/>
<gene>
    <name evidence="2" type="ORF">AMR74_00875</name>
</gene>
<name>A0A0N0BRZ2_9EURY</name>
<protein>
    <submittedName>
        <fullName evidence="2">Disulfide bond formation protein DsbA</fullName>
    </submittedName>
</protein>
<evidence type="ECO:0000313" key="3">
    <source>
        <dbReference type="Proteomes" id="UP000037747"/>
    </source>
</evidence>
<proteinExistence type="predicted"/>
<dbReference type="AlphaFoldDB" id="A0A0N0BRZ2"/>
<dbReference type="PANTHER" id="PTHR13887:SF41">
    <property type="entry name" value="THIOREDOXIN SUPERFAMILY PROTEIN"/>
    <property type="match status" value="1"/>
</dbReference>
<keyword evidence="3" id="KW-1185">Reference proteome</keyword>
<dbReference type="STRING" id="1765655.AMR74_00875"/>
<dbReference type="EMBL" id="LIST01000001">
    <property type="protein sequence ID" value="KOX97493.1"/>
    <property type="molecule type" value="Genomic_DNA"/>
</dbReference>
<dbReference type="PANTHER" id="PTHR13887">
    <property type="entry name" value="GLUTATHIONE S-TRANSFERASE KAPPA"/>
    <property type="match status" value="1"/>
</dbReference>
<dbReference type="GO" id="GO:0016491">
    <property type="term" value="F:oxidoreductase activity"/>
    <property type="evidence" value="ECO:0007669"/>
    <property type="project" value="InterPro"/>
</dbReference>
<dbReference type="PATRIC" id="fig|1705389.3.peg.437"/>
<evidence type="ECO:0000313" key="2">
    <source>
        <dbReference type="EMBL" id="KOX97493.1"/>
    </source>
</evidence>
<sequence>MATDSDAAAGADEREAITVYSDYVCPFCYLGRRSLSRYQETREEPLGIDWHPFDLRAGQRGPDGEIDHDADTGKGDEYYEQARENVRRLQAEYGADEMELELATEVDSLPAQVVSVRVRETAPDAWLAFDEAVFDALWLEGRDIGDRDVLADIAAEVEGLGAGVVDEALGDDDLRERVTDMFDAARRRGVSGVPTFAYDGHAARGAVPPEQLERLVEGV</sequence>
<dbReference type="SUPFAM" id="SSF52833">
    <property type="entry name" value="Thioredoxin-like"/>
    <property type="match status" value="1"/>
</dbReference>
<dbReference type="InterPro" id="IPR036249">
    <property type="entry name" value="Thioredoxin-like_sf"/>
</dbReference>
<dbReference type="Pfam" id="PF01323">
    <property type="entry name" value="DSBA"/>
    <property type="match status" value="1"/>
</dbReference>
<organism evidence="2 3">
    <name type="scientific">Halorubrum tropicale</name>
    <dbReference type="NCBI Taxonomy" id="1765655"/>
    <lineage>
        <taxon>Archaea</taxon>
        <taxon>Methanobacteriati</taxon>
        <taxon>Methanobacteriota</taxon>
        <taxon>Stenosarchaea group</taxon>
        <taxon>Halobacteria</taxon>
        <taxon>Halobacteriales</taxon>
        <taxon>Haloferacaceae</taxon>
        <taxon>Halorubrum</taxon>
    </lineage>
</organism>